<keyword evidence="5" id="KW-0808">Transferase</keyword>
<feature type="transmembrane region" description="Helical" evidence="13">
    <location>
        <begin position="20"/>
        <end position="48"/>
    </location>
</feature>
<dbReference type="InterPro" id="IPR029016">
    <property type="entry name" value="GAF-like_dom_sf"/>
</dbReference>
<dbReference type="Gene3D" id="3.30.450.40">
    <property type="match status" value="1"/>
</dbReference>
<dbReference type="Proteomes" id="UP001235760">
    <property type="component" value="Unassembled WGS sequence"/>
</dbReference>
<dbReference type="PRINTS" id="PR00344">
    <property type="entry name" value="BCTRLSENSOR"/>
</dbReference>
<keyword evidence="6 13" id="KW-0812">Transmembrane</keyword>
<evidence type="ECO:0000256" key="8">
    <source>
        <dbReference type="ARBA" id="ARBA00022777"/>
    </source>
</evidence>
<dbReference type="Pfam" id="PF00512">
    <property type="entry name" value="HisKA"/>
    <property type="match status" value="1"/>
</dbReference>
<dbReference type="SUPFAM" id="SSF55874">
    <property type="entry name" value="ATPase domain of HSP90 chaperone/DNA topoisomerase II/histidine kinase"/>
    <property type="match status" value="1"/>
</dbReference>
<evidence type="ECO:0000256" key="2">
    <source>
        <dbReference type="ARBA" id="ARBA00004141"/>
    </source>
</evidence>
<evidence type="ECO:0000256" key="12">
    <source>
        <dbReference type="ARBA" id="ARBA00023136"/>
    </source>
</evidence>
<dbReference type="SUPFAM" id="SSF47384">
    <property type="entry name" value="Homodimeric domain of signal transducing histidine kinase"/>
    <property type="match status" value="1"/>
</dbReference>
<keyword evidence="16" id="KW-1185">Reference proteome</keyword>
<dbReference type="InterPro" id="IPR003661">
    <property type="entry name" value="HisK_dim/P_dom"/>
</dbReference>
<dbReference type="Gene3D" id="3.30.565.10">
    <property type="entry name" value="Histidine kinase-like ATPase, C-terminal domain"/>
    <property type="match status" value="1"/>
</dbReference>
<keyword evidence="8" id="KW-0418">Kinase</keyword>
<dbReference type="Pfam" id="PF13493">
    <property type="entry name" value="DUF4118"/>
    <property type="match status" value="1"/>
</dbReference>
<dbReference type="InterPro" id="IPR025201">
    <property type="entry name" value="KdpD_TM"/>
</dbReference>
<evidence type="ECO:0000256" key="9">
    <source>
        <dbReference type="ARBA" id="ARBA00022840"/>
    </source>
</evidence>
<keyword evidence="7" id="KW-0547">Nucleotide-binding</keyword>
<evidence type="ECO:0000256" key="10">
    <source>
        <dbReference type="ARBA" id="ARBA00022989"/>
    </source>
</evidence>
<evidence type="ECO:0000256" key="6">
    <source>
        <dbReference type="ARBA" id="ARBA00022692"/>
    </source>
</evidence>
<reference evidence="15 16" key="1">
    <citation type="submission" date="2023-08" db="EMBL/GenBank/DDBJ databases">
        <authorList>
            <person name="Roldan D.M."/>
            <person name="Menes R.J."/>
        </authorList>
    </citation>
    <scope>NUCLEOTIDE SEQUENCE [LARGE SCALE GENOMIC DNA]</scope>
    <source>
        <strain evidence="15 16">CCM 2812</strain>
    </source>
</reference>
<evidence type="ECO:0000256" key="4">
    <source>
        <dbReference type="ARBA" id="ARBA00022553"/>
    </source>
</evidence>
<organism evidence="15 16">
    <name type="scientific">Leptothrix discophora</name>
    <dbReference type="NCBI Taxonomy" id="89"/>
    <lineage>
        <taxon>Bacteria</taxon>
        <taxon>Pseudomonadati</taxon>
        <taxon>Pseudomonadota</taxon>
        <taxon>Betaproteobacteria</taxon>
        <taxon>Burkholderiales</taxon>
        <taxon>Sphaerotilaceae</taxon>
        <taxon>Leptothrix</taxon>
    </lineage>
</organism>
<dbReference type="PANTHER" id="PTHR45569">
    <property type="entry name" value="SENSOR PROTEIN KDPD"/>
    <property type="match status" value="1"/>
</dbReference>
<evidence type="ECO:0000256" key="5">
    <source>
        <dbReference type="ARBA" id="ARBA00022679"/>
    </source>
</evidence>
<protein>
    <recommendedName>
        <fullName evidence="3">histidine kinase</fullName>
        <ecNumber evidence="3">2.7.13.3</ecNumber>
    </recommendedName>
</protein>
<comment type="subcellular location">
    <subcellularLocation>
        <location evidence="2">Membrane</location>
        <topology evidence="2">Multi-pass membrane protein</topology>
    </subcellularLocation>
</comment>
<dbReference type="InterPro" id="IPR003594">
    <property type="entry name" value="HATPase_dom"/>
</dbReference>
<dbReference type="PANTHER" id="PTHR45569:SF1">
    <property type="entry name" value="SENSOR PROTEIN KDPD"/>
    <property type="match status" value="1"/>
</dbReference>
<dbReference type="InterPro" id="IPR052023">
    <property type="entry name" value="Histidine_kinase_KdpD"/>
</dbReference>
<dbReference type="InterPro" id="IPR036097">
    <property type="entry name" value="HisK_dim/P_sf"/>
</dbReference>
<gene>
    <name evidence="15" type="ORF">Q8X39_11105</name>
</gene>
<dbReference type="InterPro" id="IPR004358">
    <property type="entry name" value="Sig_transdc_His_kin-like_C"/>
</dbReference>
<dbReference type="InterPro" id="IPR005467">
    <property type="entry name" value="His_kinase_dom"/>
</dbReference>
<sequence>MPAVHADADAASRSSPAPALLVWAGVFALLFLLDPHIDLASGALLLVLGSALAALWVRPAVALAGSAGAVLGFNVAFVPPRGTWQVDLHQHVLLLLTVLGVSWIVTLLMGRLRRMAAEARASASRSDQLRHIGAALRDADAPASVAPLLQAALQQALGPGSVALVVVADEGVAVGGEAVAGQGDPATLPKGLNMLDADERAGVALCRHEARAMGPGTGWHEEQPAWYLPMRGPTAVQGVVLLRLPLSDAPRPAWLREHAQSLCDLMGAALDRAATLQAARAAEEAVQAQRLRNTLLASIAHDHRTPLATILGAASMLHDQAERLDLAQRLRLAATIVDEATQLDRLTANTLQLARLDAPGLTLRRDWESVEELVGTALRRVRQRRPGAALRWRRDGELPLLRVDAVLLVQLLDNLVDNALRHGGESGPVELLAWVAGERVVIAVRDRGPGVPPSQRACIFEVYVRGDAVSPGADPARPGAGVGLALCRAIARVHGGELGVRERHRGGASFELWLPIEVQPT</sequence>
<evidence type="ECO:0000256" key="11">
    <source>
        <dbReference type="ARBA" id="ARBA00023012"/>
    </source>
</evidence>
<feature type="transmembrane region" description="Helical" evidence="13">
    <location>
        <begin position="91"/>
        <end position="110"/>
    </location>
</feature>
<keyword evidence="10 13" id="KW-1133">Transmembrane helix</keyword>
<proteinExistence type="predicted"/>
<dbReference type="GO" id="GO:0005524">
    <property type="term" value="F:ATP binding"/>
    <property type="evidence" value="ECO:0007669"/>
    <property type="project" value="UniProtKB-KW"/>
</dbReference>
<keyword evidence="9 15" id="KW-0067">ATP-binding</keyword>
<dbReference type="PROSITE" id="PS50109">
    <property type="entry name" value="HIS_KIN"/>
    <property type="match status" value="1"/>
</dbReference>
<evidence type="ECO:0000256" key="3">
    <source>
        <dbReference type="ARBA" id="ARBA00012438"/>
    </source>
</evidence>
<dbReference type="Gene3D" id="1.20.120.620">
    <property type="entry name" value="Backbone structure of the membrane domain of e. Coli histidine kinase receptor kdpd"/>
    <property type="match status" value="1"/>
</dbReference>
<keyword evidence="12 13" id="KW-0472">Membrane</keyword>
<evidence type="ECO:0000256" key="13">
    <source>
        <dbReference type="SAM" id="Phobius"/>
    </source>
</evidence>
<dbReference type="InterPro" id="IPR038318">
    <property type="entry name" value="KdpD_sf"/>
</dbReference>
<dbReference type="CDD" id="cd00075">
    <property type="entry name" value="HATPase"/>
    <property type="match status" value="1"/>
</dbReference>
<keyword evidence="4" id="KW-0597">Phosphoprotein</keyword>
<dbReference type="Gene3D" id="1.10.287.130">
    <property type="match status" value="1"/>
</dbReference>
<feature type="domain" description="Histidine kinase" evidence="14">
    <location>
        <begin position="298"/>
        <end position="518"/>
    </location>
</feature>
<dbReference type="Pfam" id="PF02518">
    <property type="entry name" value="HATPase_c"/>
    <property type="match status" value="1"/>
</dbReference>
<keyword evidence="11" id="KW-0902">Two-component regulatory system</keyword>
<comment type="caution">
    <text evidence="15">The sequence shown here is derived from an EMBL/GenBank/DDBJ whole genome shotgun (WGS) entry which is preliminary data.</text>
</comment>
<accession>A0ABT9G3W1</accession>
<evidence type="ECO:0000313" key="15">
    <source>
        <dbReference type="EMBL" id="MDP4301186.1"/>
    </source>
</evidence>
<evidence type="ECO:0000256" key="1">
    <source>
        <dbReference type="ARBA" id="ARBA00000085"/>
    </source>
</evidence>
<dbReference type="CDD" id="cd00082">
    <property type="entry name" value="HisKA"/>
    <property type="match status" value="1"/>
</dbReference>
<feature type="transmembrane region" description="Helical" evidence="13">
    <location>
        <begin position="60"/>
        <end position="79"/>
    </location>
</feature>
<dbReference type="SMART" id="SM00388">
    <property type="entry name" value="HisKA"/>
    <property type="match status" value="1"/>
</dbReference>
<comment type="catalytic activity">
    <reaction evidence="1">
        <text>ATP + protein L-histidine = ADP + protein N-phospho-L-histidine.</text>
        <dbReference type="EC" id="2.7.13.3"/>
    </reaction>
</comment>
<name>A0ABT9G3W1_LEPDI</name>
<evidence type="ECO:0000256" key="7">
    <source>
        <dbReference type="ARBA" id="ARBA00022741"/>
    </source>
</evidence>
<evidence type="ECO:0000259" key="14">
    <source>
        <dbReference type="PROSITE" id="PS50109"/>
    </source>
</evidence>
<dbReference type="InterPro" id="IPR036890">
    <property type="entry name" value="HATPase_C_sf"/>
</dbReference>
<dbReference type="SMART" id="SM00387">
    <property type="entry name" value="HATPase_c"/>
    <property type="match status" value="1"/>
</dbReference>
<dbReference type="EC" id="2.7.13.3" evidence="3"/>
<dbReference type="EMBL" id="JAUZEE010000005">
    <property type="protein sequence ID" value="MDP4301186.1"/>
    <property type="molecule type" value="Genomic_DNA"/>
</dbReference>
<evidence type="ECO:0000313" key="16">
    <source>
        <dbReference type="Proteomes" id="UP001235760"/>
    </source>
</evidence>